<protein>
    <submittedName>
        <fullName evidence="2">Putative SnoaL-like aldol condensation-catalyzing enzyme</fullName>
    </submittedName>
</protein>
<gene>
    <name evidence="2" type="ORF">CLV51_11074</name>
</gene>
<proteinExistence type="predicted"/>
<dbReference type="SUPFAM" id="SSF54427">
    <property type="entry name" value="NTF2-like"/>
    <property type="match status" value="2"/>
</dbReference>
<feature type="domain" description="SnoaL-like" evidence="1">
    <location>
        <begin position="22"/>
        <end position="107"/>
    </location>
</feature>
<dbReference type="Proteomes" id="UP000240971">
    <property type="component" value="Unassembled WGS sequence"/>
</dbReference>
<dbReference type="InterPro" id="IPR037401">
    <property type="entry name" value="SnoaL-like"/>
</dbReference>
<accession>A0A2P8H9E7</accession>
<dbReference type="Pfam" id="PF12680">
    <property type="entry name" value="SnoaL_2"/>
    <property type="match status" value="1"/>
</dbReference>
<dbReference type="OrthoDB" id="9812089at2"/>
<sequence length="239" mass="26961">MIQTSNKAIVLAALKHLIGQLDSSYIDTYVSDRYIQHSPTVPDGKAGLLQVLHYLKQMPQPAERKSPVVRVIADGDFVMLHMDLVFMGSRRAVIDLYRLEEGRLAEHWDASQEQREQAAGDSTMTNGTVDITDLALTEENKSIVSRFFLEPTAVLLSADYTEHDPFIGWLDTYLAAQVNRTVHRVIGEGNFVLVQSAGEEGPFPFVFYDICRIENKQIAEHWRVMQAIPDVMSHENGML</sequence>
<dbReference type="RefSeq" id="WP_106531310.1">
    <property type="nucleotide sequence ID" value="NZ_PYAW01000010.1"/>
</dbReference>
<evidence type="ECO:0000313" key="2">
    <source>
        <dbReference type="EMBL" id="PSL42857.1"/>
    </source>
</evidence>
<comment type="caution">
    <text evidence="2">The sequence shown here is derived from an EMBL/GenBank/DDBJ whole genome shotgun (WGS) entry which is preliminary data.</text>
</comment>
<evidence type="ECO:0000313" key="3">
    <source>
        <dbReference type="Proteomes" id="UP000240971"/>
    </source>
</evidence>
<keyword evidence="3" id="KW-1185">Reference proteome</keyword>
<dbReference type="Gene3D" id="3.10.450.50">
    <property type="match status" value="2"/>
</dbReference>
<organism evidence="2 3">
    <name type="scientific">Chitinophaga niastensis</name>
    <dbReference type="NCBI Taxonomy" id="536980"/>
    <lineage>
        <taxon>Bacteria</taxon>
        <taxon>Pseudomonadati</taxon>
        <taxon>Bacteroidota</taxon>
        <taxon>Chitinophagia</taxon>
        <taxon>Chitinophagales</taxon>
        <taxon>Chitinophagaceae</taxon>
        <taxon>Chitinophaga</taxon>
    </lineage>
</organism>
<name>A0A2P8H9E7_CHINA</name>
<dbReference type="InterPro" id="IPR032710">
    <property type="entry name" value="NTF2-like_dom_sf"/>
</dbReference>
<evidence type="ECO:0000259" key="1">
    <source>
        <dbReference type="Pfam" id="PF12680"/>
    </source>
</evidence>
<dbReference type="EMBL" id="PYAW01000010">
    <property type="protein sequence ID" value="PSL42857.1"/>
    <property type="molecule type" value="Genomic_DNA"/>
</dbReference>
<dbReference type="AlphaFoldDB" id="A0A2P8H9E7"/>
<reference evidence="2 3" key="1">
    <citation type="submission" date="2018-03" db="EMBL/GenBank/DDBJ databases">
        <title>Genomic Encyclopedia of Archaeal and Bacterial Type Strains, Phase II (KMG-II): from individual species to whole genera.</title>
        <authorList>
            <person name="Goeker M."/>
        </authorList>
    </citation>
    <scope>NUCLEOTIDE SEQUENCE [LARGE SCALE GENOMIC DNA]</scope>
    <source>
        <strain evidence="2 3">DSM 24859</strain>
    </source>
</reference>